<organism evidence="1">
    <name type="scientific">viral metagenome</name>
    <dbReference type="NCBI Taxonomy" id="1070528"/>
    <lineage>
        <taxon>unclassified sequences</taxon>
        <taxon>metagenomes</taxon>
        <taxon>organismal metagenomes</taxon>
    </lineage>
</organism>
<evidence type="ECO:0000313" key="1">
    <source>
        <dbReference type="EMBL" id="QHT00588.1"/>
    </source>
</evidence>
<sequence length="76" mass="9002">MEQVLFGDAFSNIEQHLFPRDLYNLMNLCKNFSKMITENTIKKNVVNEINIRLRHNLGNNYDEFIEIMKKIDGVII</sequence>
<protein>
    <submittedName>
        <fullName evidence="1">Uncharacterized protein</fullName>
    </submittedName>
</protein>
<accession>A0A6C0C7P3</accession>
<name>A0A6C0C7P3_9ZZZZ</name>
<proteinExistence type="predicted"/>
<reference evidence="1" key="1">
    <citation type="journal article" date="2020" name="Nature">
        <title>Giant virus diversity and host interactions through global metagenomics.</title>
        <authorList>
            <person name="Schulz F."/>
            <person name="Roux S."/>
            <person name="Paez-Espino D."/>
            <person name="Jungbluth S."/>
            <person name="Walsh D.A."/>
            <person name="Denef V.J."/>
            <person name="McMahon K.D."/>
            <person name="Konstantinidis K.T."/>
            <person name="Eloe-Fadrosh E.A."/>
            <person name="Kyrpides N.C."/>
            <person name="Woyke T."/>
        </authorList>
    </citation>
    <scope>NUCLEOTIDE SEQUENCE</scope>
    <source>
        <strain evidence="1">GVMAG-M-3300020192-26</strain>
    </source>
</reference>
<dbReference type="AlphaFoldDB" id="A0A6C0C7P3"/>
<dbReference type="EMBL" id="MN739356">
    <property type="protein sequence ID" value="QHT00588.1"/>
    <property type="molecule type" value="Genomic_DNA"/>
</dbReference>